<sequence length="70" mass="7876">MPVLTRLRCMGWLGEEGFSHLPPIQIRKARDGESRMGEKCLNDVYECAGAERVEEPLITSFLLGRGQMPV</sequence>
<dbReference type="EMBL" id="LT158599">
    <property type="protein sequence ID" value="CVK31892.1"/>
    <property type="molecule type" value="Genomic_DNA"/>
</dbReference>
<accession>A0A0X3BIC5</accession>
<proteinExistence type="predicted"/>
<evidence type="ECO:0000313" key="2">
    <source>
        <dbReference type="Proteomes" id="UP000069850"/>
    </source>
</evidence>
<dbReference type="AlphaFoldDB" id="A0A0X3BIC5"/>
<dbReference type="Proteomes" id="UP000069850">
    <property type="component" value="Chromosome 1"/>
</dbReference>
<gene>
    <name evidence="1" type="ORF">MMAB1_0675</name>
</gene>
<name>A0A0X3BIC5_9EURY</name>
<evidence type="ECO:0000313" key="1">
    <source>
        <dbReference type="EMBL" id="CVK31892.1"/>
    </source>
</evidence>
<reference evidence="1 2" key="1">
    <citation type="submission" date="2016-01" db="EMBL/GenBank/DDBJ databases">
        <authorList>
            <person name="Manzoor S."/>
        </authorList>
    </citation>
    <scope>NUCLEOTIDE SEQUENCE [LARGE SCALE GENOMIC DNA]</scope>
    <source>
        <strain evidence="1">Methanoculleus sp MAB1</strain>
    </source>
</reference>
<dbReference type="KEGG" id="mema:MMAB1_0675"/>
<protein>
    <submittedName>
        <fullName evidence="1">Uncharacterized protein</fullName>
    </submittedName>
</protein>
<organism evidence="1 2">
    <name type="scientific">Methanoculleus bourgensis</name>
    <dbReference type="NCBI Taxonomy" id="83986"/>
    <lineage>
        <taxon>Archaea</taxon>
        <taxon>Methanobacteriati</taxon>
        <taxon>Methanobacteriota</taxon>
        <taxon>Stenosarchaea group</taxon>
        <taxon>Methanomicrobia</taxon>
        <taxon>Methanomicrobiales</taxon>
        <taxon>Methanomicrobiaceae</taxon>
        <taxon>Methanoculleus</taxon>
    </lineage>
</organism>